<feature type="region of interest" description="Disordered" evidence="2">
    <location>
        <begin position="1"/>
        <end position="24"/>
    </location>
</feature>
<comment type="caution">
    <text evidence="3">The sequence shown here is derived from an EMBL/GenBank/DDBJ whole genome shotgun (WGS) entry which is preliminary data.</text>
</comment>
<dbReference type="PANTHER" id="PTHR12829:SF4">
    <property type="entry name" value="N(6)-ADENINE-SPECIFIC METHYLTRANSFERASE METTL4"/>
    <property type="match status" value="1"/>
</dbReference>
<evidence type="ECO:0000313" key="4">
    <source>
        <dbReference type="Proteomes" id="UP000019487"/>
    </source>
</evidence>
<dbReference type="InterPro" id="IPR007757">
    <property type="entry name" value="MT-A70-like"/>
</dbReference>
<feature type="region of interest" description="Disordered" evidence="2">
    <location>
        <begin position="130"/>
        <end position="165"/>
    </location>
</feature>
<dbReference type="Proteomes" id="UP000019487">
    <property type="component" value="Unassembled WGS sequence"/>
</dbReference>
<accession>W9CDE0</accession>
<feature type="region of interest" description="Disordered" evidence="2">
    <location>
        <begin position="485"/>
        <end position="509"/>
    </location>
</feature>
<organism evidence="3 4">
    <name type="scientific">Sclerotinia borealis (strain F-4128)</name>
    <dbReference type="NCBI Taxonomy" id="1432307"/>
    <lineage>
        <taxon>Eukaryota</taxon>
        <taxon>Fungi</taxon>
        <taxon>Dikarya</taxon>
        <taxon>Ascomycota</taxon>
        <taxon>Pezizomycotina</taxon>
        <taxon>Leotiomycetes</taxon>
        <taxon>Helotiales</taxon>
        <taxon>Sclerotiniaceae</taxon>
        <taxon>Sclerotinia</taxon>
    </lineage>
</organism>
<feature type="compositionally biased region" description="Low complexity" evidence="2">
    <location>
        <begin position="400"/>
        <end position="417"/>
    </location>
</feature>
<reference evidence="3 4" key="1">
    <citation type="journal article" date="2014" name="Genome Announc.">
        <title>Draft genome sequence of Sclerotinia borealis, a psychrophilic plant pathogenic fungus.</title>
        <authorList>
            <person name="Mardanov A.V."/>
            <person name="Beletsky A.V."/>
            <person name="Kadnikov V.V."/>
            <person name="Ignatov A.N."/>
            <person name="Ravin N.V."/>
        </authorList>
    </citation>
    <scope>NUCLEOTIDE SEQUENCE [LARGE SCALE GENOMIC DNA]</scope>
    <source>
        <strain evidence="4">F-4157</strain>
    </source>
</reference>
<gene>
    <name evidence="3" type="ORF">SBOR_5789</name>
</gene>
<dbReference type="GO" id="GO:0005634">
    <property type="term" value="C:nucleus"/>
    <property type="evidence" value="ECO:0007669"/>
    <property type="project" value="TreeGrafter"/>
</dbReference>
<feature type="region of interest" description="Disordered" evidence="2">
    <location>
        <begin position="390"/>
        <end position="417"/>
    </location>
</feature>
<sequence>MTNPTPPPIQQPPHLPPHLPPNHPPHILYQNAQQTITLIDIPRSIEDAQYLSSKHNPIPHPNITRRLISCAPIDSPYPSLEPKSKKALRNAPAKSIEDLMLERYVQLALEEMRGDPMWKGVVCLDRVAGKGKEKEGNGNGNGNDSSNKTKPQKKRKREPPTKEPINFHHNAFKVEKRIFVDGIIRTMPPKSTMICGKIPESDFNVNFSMNLNQYENFPKFSVIIVDPPWPNRSAARKDAYVTAEGSGGIAGLLRSLPIHSTSQNSYVGIWITNKPAYRALLLDDGGLFSQWGIELVEEWIWLKVTSKGEPIFDIQGTWRKPWEILLVGRKTGFQRGVERGECGLMGIVGGKEGRDEIEMAKRECGGGDGGVEELYPNEQEQEECEINRKIHTPTSPQILSPTTSSTTASTPTPTPTTKTIKRKIIIGTPDLHSRKPNLRFLFGQLLGMQKDDDEDGCDYKGLEIFARNLTAGWWGWGDEVLEGWGREDGGWREGEESWAGEEGEGKGESAIHQTINEAHGYCEELQGR</sequence>
<evidence type="ECO:0000256" key="1">
    <source>
        <dbReference type="PROSITE-ProRule" id="PRU00489"/>
    </source>
</evidence>
<evidence type="ECO:0008006" key="5">
    <source>
        <dbReference type="Google" id="ProtNLM"/>
    </source>
</evidence>
<dbReference type="STRING" id="1432307.W9CDE0"/>
<dbReference type="EMBL" id="AYSA01000285">
    <property type="protein sequence ID" value="ESZ93848.1"/>
    <property type="molecule type" value="Genomic_DNA"/>
</dbReference>
<evidence type="ECO:0000256" key="2">
    <source>
        <dbReference type="SAM" id="MobiDB-lite"/>
    </source>
</evidence>
<dbReference type="OrthoDB" id="61116at2759"/>
<dbReference type="PROSITE" id="PS51143">
    <property type="entry name" value="MT_A70"/>
    <property type="match status" value="1"/>
</dbReference>
<feature type="compositionally biased region" description="Basic and acidic residues" evidence="2">
    <location>
        <begin position="485"/>
        <end position="495"/>
    </location>
</feature>
<keyword evidence="4" id="KW-1185">Reference proteome</keyword>
<evidence type="ECO:0000313" key="3">
    <source>
        <dbReference type="EMBL" id="ESZ93848.1"/>
    </source>
</evidence>
<dbReference type="Pfam" id="PF05063">
    <property type="entry name" value="MT-A70"/>
    <property type="match status" value="1"/>
</dbReference>
<dbReference type="HOGENOM" id="CLU_027091_4_1_1"/>
<dbReference type="GO" id="GO:0008168">
    <property type="term" value="F:methyltransferase activity"/>
    <property type="evidence" value="ECO:0007669"/>
    <property type="project" value="TreeGrafter"/>
</dbReference>
<protein>
    <recommendedName>
        <fullName evidence="5">MT-A70 family</fullName>
    </recommendedName>
</protein>
<dbReference type="AlphaFoldDB" id="W9CDE0"/>
<name>W9CDE0_SCLBF</name>
<comment type="similarity">
    <text evidence="1">Belongs to the MT-A70-like family.</text>
</comment>
<dbReference type="PANTHER" id="PTHR12829">
    <property type="entry name" value="N6-ADENOSINE-METHYLTRANSFERASE"/>
    <property type="match status" value="1"/>
</dbReference>
<proteinExistence type="inferred from homology"/>